<feature type="region of interest" description="Disordered" evidence="2">
    <location>
        <begin position="659"/>
        <end position="685"/>
    </location>
</feature>
<feature type="signal peptide" evidence="3">
    <location>
        <begin position="1"/>
        <end position="29"/>
    </location>
</feature>
<proteinExistence type="predicted"/>
<feature type="compositionally biased region" description="Polar residues" evidence="2">
    <location>
        <begin position="952"/>
        <end position="964"/>
    </location>
</feature>
<feature type="disulfide bond" evidence="1">
    <location>
        <begin position="683"/>
        <end position="717"/>
    </location>
</feature>
<dbReference type="Gene3D" id="1.10.10.1940">
    <property type="match status" value="3"/>
</dbReference>
<feature type="compositionally biased region" description="Polar residues" evidence="2">
    <location>
        <begin position="845"/>
        <end position="856"/>
    </location>
</feature>
<feature type="region of interest" description="Disordered" evidence="2">
    <location>
        <begin position="952"/>
        <end position="1012"/>
    </location>
</feature>
<dbReference type="AlphaFoldDB" id="A0A6S7GPP4"/>
<name>A0A6S7GPP4_PARCT</name>
<comment type="caution">
    <text evidence="1">Lacks conserved residue(s) required for the propagation of feature annotation.</text>
</comment>
<evidence type="ECO:0000313" key="5">
    <source>
        <dbReference type="Proteomes" id="UP001152795"/>
    </source>
</evidence>
<dbReference type="Proteomes" id="UP001152795">
    <property type="component" value="Unassembled WGS sequence"/>
</dbReference>
<feature type="compositionally biased region" description="Low complexity" evidence="2">
    <location>
        <begin position="195"/>
        <end position="207"/>
    </location>
</feature>
<feature type="compositionally biased region" description="Basic and acidic residues" evidence="2">
    <location>
        <begin position="398"/>
        <end position="408"/>
    </location>
</feature>
<dbReference type="Pfam" id="PF01549">
    <property type="entry name" value="ShK"/>
    <property type="match status" value="5"/>
</dbReference>
<feature type="region of interest" description="Disordered" evidence="2">
    <location>
        <begin position="181"/>
        <end position="211"/>
    </location>
</feature>
<reference evidence="4" key="1">
    <citation type="submission" date="2020-04" db="EMBL/GenBank/DDBJ databases">
        <authorList>
            <person name="Alioto T."/>
            <person name="Alioto T."/>
            <person name="Gomez Garrido J."/>
        </authorList>
    </citation>
    <scope>NUCLEOTIDE SEQUENCE</scope>
    <source>
        <strain evidence="4">A484AB</strain>
    </source>
</reference>
<keyword evidence="1" id="KW-1015">Disulfide bond</keyword>
<dbReference type="PROSITE" id="PS51670">
    <property type="entry name" value="SHKT"/>
    <property type="match status" value="6"/>
</dbReference>
<feature type="disulfide bond" evidence="1">
    <location>
        <begin position="431"/>
        <end position="465"/>
    </location>
</feature>
<evidence type="ECO:0000313" key="4">
    <source>
        <dbReference type="EMBL" id="CAB3986581.1"/>
    </source>
</evidence>
<dbReference type="OrthoDB" id="5980793at2759"/>
<accession>A0A6S7GPP4</accession>
<dbReference type="InterPro" id="IPR003582">
    <property type="entry name" value="ShKT_dom"/>
</dbReference>
<dbReference type="EMBL" id="CACRXK020001037">
    <property type="protein sequence ID" value="CAB3986581.1"/>
    <property type="molecule type" value="Genomic_DNA"/>
</dbReference>
<keyword evidence="3" id="KW-0732">Signal</keyword>
<feature type="compositionally biased region" description="Polar residues" evidence="2">
    <location>
        <begin position="659"/>
        <end position="678"/>
    </location>
</feature>
<feature type="compositionally biased region" description="Polar residues" evidence="2">
    <location>
        <begin position="525"/>
        <end position="560"/>
    </location>
</feature>
<gene>
    <name evidence="4" type="ORF">PACLA_8A058664</name>
</gene>
<feature type="region of interest" description="Disordered" evidence="2">
    <location>
        <begin position="525"/>
        <end position="563"/>
    </location>
</feature>
<feature type="compositionally biased region" description="Polar residues" evidence="2">
    <location>
        <begin position="768"/>
        <end position="777"/>
    </location>
</feature>
<feature type="compositionally biased region" description="Basic and acidic residues" evidence="2">
    <location>
        <begin position="470"/>
        <end position="479"/>
    </location>
</feature>
<dbReference type="PANTHER" id="PTHR21724:SF109">
    <property type="entry name" value="SHKT DOMAIN-CONTAINING PROTEIN"/>
    <property type="match status" value="1"/>
</dbReference>
<sequence length="1114" mass="122123">MINILTMWKLEKVFLILAAVFLSSGKANGARNDALNFKDVSKKCYFCLGQEKDVDNIAACSTDNNLDVEECPLEDLFDKCVVVQAFSLSKNTTIFKRECTSRRLCEERRICSDPDFSDCRYECCTGDLCNSFGFTDDIDVRPKIPQPTVAGTTRKYQELVPSESVENVVTGNVKQTTVVPEVTTQGGSTGEPPITRQSSSTTSNTNQEKPQEIVPVVEEEKRQEIVPVVEEGCEDLDSFCPTYVTNPSHWPMFCKDNDKYTSIACRKTCKFCISRYEVEAAKKLTTQRPRGTPTLEDCKDQLSNCQELKALNYCRLMAEHMKSECGKTCGFCSSEPIGTGITVTEKVMTSESVVTETTMKPSKGKPVNTDFPDSVVTETTMEPSTAKPINTDLPTTSTRDETTSERAETTSPTASGQVQSGVKAPPTLEGCQDRGDNCVKLEAMDYCRLMTAFMATNCRKTCGLCSNDTPEPKTTEKSTHLPSTHVTSEKLTESSPEPTTVMTSSSMSASTSQLTTLVATTEKTLKPRTSSTAEPMPQRTSQIPSESNVIPPFKQTQPPNKSCVDKRHRCAEFAKREGYCDYHHDFMQRNCPKSCGFCSPGVAGGPTSRVVKTSQPTPSEEMITTVTKLPTNPETTSKRTDRITTNPTITELHATENITTSPTTSGEVQSGVTFQPTSENDDCQDKRDTCVSLKAMDYCRLIASFMENNCRRTCGLCTKGGTSGSVSNTTKPVTTLPLVETTPEPKLPAGPDAFTSDLLPEVTTKPSVVTSELNPEVTSHKTTSKPTPEITSPITTPEVTPNITSRSAPVVTTEPSAGPTSKTLSPTTSATTTQLTTLEPTSEPKMSTSKTTVKPQPTSNVTIVTKDCYDKRKECAKFAKYPGYCFYTRKFMIKNCPKSCGFCTDGGTSGGSASNTTKPVITLPLVETTPEPKFPAGPDVITSDLLPEVTTKPSVVTSELTPEVTSHKTTSEPTPEITSLITTPEVTPNITSRPASVVTTEPSPGSTSKTHTKHNFTTSISGYDRTFCWVDLKNIVTDYVTNYWVDLKNIVTDYVTNYVTNYVTSYDTTFCRADHNDRTSYRADHNDRTSYRADHNDRTSYRADLKSIALKQRR</sequence>
<feature type="region of interest" description="Disordered" evidence="2">
    <location>
        <begin position="768"/>
        <end position="856"/>
    </location>
</feature>
<feature type="compositionally biased region" description="Polar residues" evidence="2">
    <location>
        <begin position="971"/>
        <end position="1012"/>
    </location>
</feature>
<comment type="caution">
    <text evidence="4">The sequence shown here is derived from an EMBL/GenBank/DDBJ whole genome shotgun (WGS) entry which is preliminary data.</text>
</comment>
<evidence type="ECO:0000256" key="3">
    <source>
        <dbReference type="SAM" id="SignalP"/>
    </source>
</evidence>
<protein>
    <submittedName>
        <fullName evidence="4">Uncharacterized protein</fullName>
    </submittedName>
</protein>
<evidence type="ECO:0000256" key="2">
    <source>
        <dbReference type="SAM" id="MobiDB-lite"/>
    </source>
</evidence>
<evidence type="ECO:0000256" key="1">
    <source>
        <dbReference type="PROSITE-ProRule" id="PRU01005"/>
    </source>
</evidence>
<feature type="disulfide bond" evidence="1">
    <location>
        <begin position="298"/>
        <end position="332"/>
    </location>
</feature>
<feature type="region of interest" description="Disordered" evidence="2">
    <location>
        <begin position="469"/>
        <end position="512"/>
    </location>
</feature>
<dbReference type="SMART" id="SM00254">
    <property type="entry name" value="ShKT"/>
    <property type="match status" value="6"/>
</dbReference>
<feature type="chain" id="PRO_5043826090" evidence="3">
    <location>
        <begin position="30"/>
        <end position="1114"/>
    </location>
</feature>
<organism evidence="4 5">
    <name type="scientific">Paramuricea clavata</name>
    <name type="common">Red gorgonian</name>
    <name type="synonym">Violescent sea-whip</name>
    <dbReference type="NCBI Taxonomy" id="317549"/>
    <lineage>
        <taxon>Eukaryota</taxon>
        <taxon>Metazoa</taxon>
        <taxon>Cnidaria</taxon>
        <taxon>Anthozoa</taxon>
        <taxon>Octocorallia</taxon>
        <taxon>Malacalcyonacea</taxon>
        <taxon>Plexauridae</taxon>
        <taxon>Paramuricea</taxon>
    </lineage>
</organism>
<feature type="region of interest" description="Disordered" evidence="2">
    <location>
        <begin position="378"/>
        <end position="428"/>
    </location>
</feature>
<feature type="compositionally biased region" description="Low complexity" evidence="2">
    <location>
        <begin position="819"/>
        <end position="844"/>
    </location>
</feature>
<keyword evidence="5" id="KW-1185">Reference proteome</keyword>
<feature type="compositionally biased region" description="Low complexity" evidence="2">
    <location>
        <begin position="493"/>
        <end position="512"/>
    </location>
</feature>
<dbReference type="PANTHER" id="PTHR21724">
    <property type="entry name" value="SHKT DOMAIN-CONTAINING PROTEIN"/>
    <property type="match status" value="1"/>
</dbReference>
<feature type="compositionally biased region" description="Low complexity" evidence="2">
    <location>
        <begin position="784"/>
        <end position="801"/>
    </location>
</feature>